<protein>
    <submittedName>
        <fullName evidence="1">Uncharacterized protein</fullName>
    </submittedName>
</protein>
<reference evidence="1 2" key="1">
    <citation type="journal article" date="2024" name="J Genomics">
        <title>Draft genome sequencing and assembly of Favolaschia claudopus CIRM-BRFM 2984 isolated from oak limbs.</title>
        <authorList>
            <person name="Navarro D."/>
            <person name="Drula E."/>
            <person name="Chaduli D."/>
            <person name="Cazenave R."/>
            <person name="Ahrendt S."/>
            <person name="Wang J."/>
            <person name="Lipzen A."/>
            <person name="Daum C."/>
            <person name="Barry K."/>
            <person name="Grigoriev I.V."/>
            <person name="Favel A."/>
            <person name="Rosso M.N."/>
            <person name="Martin F."/>
        </authorList>
    </citation>
    <scope>NUCLEOTIDE SEQUENCE [LARGE SCALE GENOMIC DNA]</scope>
    <source>
        <strain evidence="1 2">CIRM-BRFM 2984</strain>
    </source>
</reference>
<name>A0AAW0D386_9AGAR</name>
<evidence type="ECO:0000313" key="1">
    <source>
        <dbReference type="EMBL" id="KAK7046208.1"/>
    </source>
</evidence>
<dbReference type="Proteomes" id="UP001362999">
    <property type="component" value="Unassembled WGS sequence"/>
</dbReference>
<dbReference type="EMBL" id="JAWWNJ010000010">
    <property type="protein sequence ID" value="KAK7046208.1"/>
    <property type="molecule type" value="Genomic_DNA"/>
</dbReference>
<gene>
    <name evidence="1" type="ORF">R3P38DRAFT_3175486</name>
</gene>
<evidence type="ECO:0000313" key="2">
    <source>
        <dbReference type="Proteomes" id="UP001362999"/>
    </source>
</evidence>
<comment type="caution">
    <text evidence="1">The sequence shown here is derived from an EMBL/GenBank/DDBJ whole genome shotgun (WGS) entry which is preliminary data.</text>
</comment>
<dbReference type="AlphaFoldDB" id="A0AAW0D386"/>
<keyword evidence="2" id="KW-1185">Reference proteome</keyword>
<sequence length="250" mass="27265">MIPPSPPSPSSPSPVPCASVIHTAYRLVEATSRPLHPPLSPFDDLENFPPYGYCSGSSVAQLLDICSTTSRSWIRPCACPLRFSFSHAHVVRSLAYSLTKPLSRSTTTPDAFDASSRHPSRFVAWVEIAPMLLKLSTSWMPSCACWSTTPLPRASAQFTQHFLRDIPLRRRCGFVDAPRYSFSIVAPNNIVLDSSTTLPHSGAITPDKISPPPLLDILPGSRSPRACSLHWSSSAAQNVSKWGYFSGDAK</sequence>
<proteinExistence type="predicted"/>
<organism evidence="1 2">
    <name type="scientific">Favolaschia claudopus</name>
    <dbReference type="NCBI Taxonomy" id="2862362"/>
    <lineage>
        <taxon>Eukaryota</taxon>
        <taxon>Fungi</taxon>
        <taxon>Dikarya</taxon>
        <taxon>Basidiomycota</taxon>
        <taxon>Agaricomycotina</taxon>
        <taxon>Agaricomycetes</taxon>
        <taxon>Agaricomycetidae</taxon>
        <taxon>Agaricales</taxon>
        <taxon>Marasmiineae</taxon>
        <taxon>Mycenaceae</taxon>
        <taxon>Favolaschia</taxon>
    </lineage>
</organism>
<accession>A0AAW0D386</accession>